<feature type="domain" description="Immunity protein Imm33" evidence="1">
    <location>
        <begin position="13"/>
        <end position="87"/>
    </location>
</feature>
<dbReference type="EMBL" id="JBHLZN010000001">
    <property type="protein sequence ID" value="MFB9885202.1"/>
    <property type="molecule type" value="Genomic_DNA"/>
</dbReference>
<dbReference type="Proteomes" id="UP001589628">
    <property type="component" value="Unassembled WGS sequence"/>
</dbReference>
<evidence type="ECO:0000259" key="1">
    <source>
        <dbReference type="Pfam" id="PF09951"/>
    </source>
</evidence>
<dbReference type="RefSeq" id="WP_306016961.1">
    <property type="nucleotide sequence ID" value="NZ_JAUESS010000002.1"/>
</dbReference>
<keyword evidence="3" id="KW-1185">Reference proteome</keyword>
<gene>
    <name evidence="2" type="ORF">ACFFLH_02075</name>
</gene>
<comment type="caution">
    <text evidence="2">The sequence shown here is derived from an EMBL/GenBank/DDBJ whole genome shotgun (WGS) entry which is preliminary data.</text>
</comment>
<name>A0ABV5Z7E3_9GAMM</name>
<sequence length="112" mass="12769">MASSLCLGQEPFPVRFMYKTVPAHLNDTGWRLFSGYETDDFWQQPEPMVVVPVVAMSKADASLEALFAYNAGTVWERVPGQDWQRVQDFKIPSEDVQVWISNDVDEAKQQLS</sequence>
<proteinExistence type="predicted"/>
<evidence type="ECO:0000313" key="3">
    <source>
        <dbReference type="Proteomes" id="UP001589628"/>
    </source>
</evidence>
<dbReference type="Pfam" id="PF09951">
    <property type="entry name" value="Imm33"/>
    <property type="match status" value="1"/>
</dbReference>
<accession>A0ABV5Z7E3</accession>
<dbReference type="InterPro" id="IPR018689">
    <property type="entry name" value="Imm33_dom"/>
</dbReference>
<reference evidence="2 3" key="1">
    <citation type="submission" date="2024-09" db="EMBL/GenBank/DDBJ databases">
        <authorList>
            <person name="Sun Q."/>
            <person name="Mori K."/>
        </authorList>
    </citation>
    <scope>NUCLEOTIDE SEQUENCE [LARGE SCALE GENOMIC DNA]</scope>
    <source>
        <strain evidence="2 3">ATCC 51285</strain>
    </source>
</reference>
<organism evidence="2 3">
    <name type="scientific">Balneatrix alpica</name>
    <dbReference type="NCBI Taxonomy" id="75684"/>
    <lineage>
        <taxon>Bacteria</taxon>
        <taxon>Pseudomonadati</taxon>
        <taxon>Pseudomonadota</taxon>
        <taxon>Gammaproteobacteria</taxon>
        <taxon>Oceanospirillales</taxon>
        <taxon>Balneatrichaceae</taxon>
        <taxon>Balneatrix</taxon>
    </lineage>
</organism>
<evidence type="ECO:0000313" key="2">
    <source>
        <dbReference type="EMBL" id="MFB9885202.1"/>
    </source>
</evidence>
<protein>
    <submittedName>
        <fullName evidence="2">DUF2185 domain-containing protein</fullName>
    </submittedName>
</protein>